<feature type="compositionally biased region" description="Low complexity" evidence="7">
    <location>
        <begin position="1704"/>
        <end position="1724"/>
    </location>
</feature>
<feature type="compositionally biased region" description="Polar residues" evidence="7">
    <location>
        <begin position="1419"/>
        <end position="1440"/>
    </location>
</feature>
<evidence type="ECO:0000256" key="7">
    <source>
        <dbReference type="SAM" id="MobiDB-lite"/>
    </source>
</evidence>
<dbReference type="Pfam" id="PF23626">
    <property type="entry name" value="CCD_aECM"/>
    <property type="match status" value="1"/>
</dbReference>
<dbReference type="GO" id="GO:0070971">
    <property type="term" value="C:endoplasmic reticulum exit site"/>
    <property type="evidence" value="ECO:0007669"/>
    <property type="project" value="TreeGrafter"/>
</dbReference>
<feature type="region of interest" description="Disordered" evidence="7">
    <location>
        <begin position="596"/>
        <end position="620"/>
    </location>
</feature>
<keyword evidence="3 6" id="KW-0813">Transport</keyword>
<comment type="similarity">
    <text evidence="2 6">Belongs to the SEC16 family.</text>
</comment>
<evidence type="ECO:0000256" key="2">
    <source>
        <dbReference type="ARBA" id="ARBA00005927"/>
    </source>
</evidence>
<feature type="region of interest" description="Disordered" evidence="7">
    <location>
        <begin position="1704"/>
        <end position="1760"/>
    </location>
</feature>
<accession>A0AA36D2X0</accession>
<dbReference type="PANTHER" id="PTHR13402">
    <property type="entry name" value="RGPR-RELATED"/>
    <property type="match status" value="1"/>
</dbReference>
<feature type="compositionally biased region" description="Polar residues" evidence="7">
    <location>
        <begin position="424"/>
        <end position="436"/>
    </location>
</feature>
<dbReference type="InterPro" id="IPR024298">
    <property type="entry name" value="Sec16_Sec23-bd"/>
</dbReference>
<comment type="subcellular location">
    <subcellularLocation>
        <location evidence="1">Endoplasmic reticulum</location>
    </subcellularLocation>
    <subcellularLocation>
        <location evidence="6">Golgi apparatus membrane</location>
    </subcellularLocation>
</comment>
<feature type="compositionally biased region" description="Low complexity" evidence="7">
    <location>
        <begin position="1747"/>
        <end position="1760"/>
    </location>
</feature>
<keyword evidence="6" id="KW-0333">Golgi apparatus</keyword>
<keyword evidence="5 6" id="KW-0931">ER-Golgi transport</keyword>
<evidence type="ECO:0000313" key="11">
    <source>
        <dbReference type="EMBL" id="CAJ0578862.1"/>
    </source>
</evidence>
<keyword evidence="4 6" id="KW-0256">Endoplasmic reticulum</keyword>
<evidence type="ECO:0000256" key="5">
    <source>
        <dbReference type="ARBA" id="ARBA00022892"/>
    </source>
</evidence>
<feature type="region of interest" description="Disordered" evidence="7">
    <location>
        <begin position="207"/>
        <end position="395"/>
    </location>
</feature>
<name>A0AA36D2X0_9BILA</name>
<feature type="region of interest" description="Disordered" evidence="7">
    <location>
        <begin position="413"/>
        <end position="468"/>
    </location>
</feature>
<feature type="compositionally biased region" description="Gly residues" evidence="7">
    <location>
        <begin position="1587"/>
        <end position="1598"/>
    </location>
</feature>
<dbReference type="GO" id="GO:0007030">
    <property type="term" value="P:Golgi organization"/>
    <property type="evidence" value="ECO:0007669"/>
    <property type="project" value="TreeGrafter"/>
</dbReference>
<dbReference type="Pfam" id="PF12932">
    <property type="entry name" value="Sec16"/>
    <property type="match status" value="1"/>
</dbReference>
<dbReference type="PANTHER" id="PTHR13402:SF6">
    <property type="entry name" value="SECRETORY 16, ISOFORM I"/>
    <property type="match status" value="1"/>
</dbReference>
<comment type="caution">
    <text evidence="11">The sequence shown here is derived from an EMBL/GenBank/DDBJ whole genome shotgun (WGS) entry which is preliminary data.</text>
</comment>
<evidence type="ECO:0000259" key="8">
    <source>
        <dbReference type="Pfam" id="PF12931"/>
    </source>
</evidence>
<dbReference type="GO" id="GO:0012507">
    <property type="term" value="C:ER to Golgi transport vesicle membrane"/>
    <property type="evidence" value="ECO:0007669"/>
    <property type="project" value="TreeGrafter"/>
</dbReference>
<feature type="region of interest" description="Disordered" evidence="7">
    <location>
        <begin position="1641"/>
        <end position="1692"/>
    </location>
</feature>
<evidence type="ECO:0000313" key="12">
    <source>
        <dbReference type="Proteomes" id="UP001177023"/>
    </source>
</evidence>
<feature type="domain" description="Sec16 central conserved" evidence="9">
    <location>
        <begin position="966"/>
        <end position="1032"/>
    </location>
</feature>
<dbReference type="Pfam" id="PF12931">
    <property type="entry name" value="TPR_Sec16"/>
    <property type="match status" value="1"/>
</dbReference>
<sequence>MIYYLFALSAVLNPIQCLRQVRIGAPRTAREYYVSSGSTDRIEPAEWPAPTSREAFPPPYSPKPQLELVESISQPVPDNTFLSEEYFRTEKIPVVSESTTTIPYLKKKARIKKRVIQPYQTQIQQYYVPAVAPQENYIEMPAIVDKESNVEYSKANLVAMCAETRKMGSSWGISDIADFASRNCVLIRMYYPNHHYSQPQPAQPVIEHAPILPPKPSAPVIEQQQQQVQPEVQPQFQHETPEQRFPSHQSSVEPQPLPHQSSAEPVFPPSHQSSVEPPQQYQHRYTDPYYQQQQQPPQHEFSDYYQHESQQQQTSKPEPETASHWDQPPLEDVKPDTALDFGFEQQVPEAEPVHSNNYLQMEEPVLPPPIEEKPEVPEVENKWPEIEEVEPKPEVLDEQMMQRVLQQEIDSTHEDADELFPRRSSVQDTTPTTRRNSGPGRPIAESTPNDVDQGLDITVPSPTDTPVKKELNTQLSDTQNSDRTSDGFVKVQNFTPETEAEYSAANPLFSWNAGGKPVSRTLNTSGRYSVDDYREQEANDSGASSILTRAQISNQYMEYKKRIPQIVSRQSILRGPNGQVIGRPNPLFEEGRRSVTSRTNNHSRPASAHYDVIPQKSGDGNSFLTNPDGPLEYSMDSPHSAYGDNFVENSRRSRLHRASQGYRPQIRQDRYPRQPHAYQSNGGRRSVAGYGDMGMTEQHVRRPQSSYDPRALARMERSGLGIEHYDAFNSPGMSSESADGADSDAEMAQYNVPVQQAQRHFSKAEIYYIGSLRVPLGKFITTVRQFPPPPQYDALNAMEKVAFVFYTALWQRQYFDVEDFRKKFNRDYYALTASGVPNDEALYRICAEMQTRYSQLNKDRYTSAQKQLFSDERDSHDEEERTFLPNRHCLDDDDQSERGSGYGESGDAESVDLQTRGPTKYSDRCSFSMMGPHGQVLVIDPKRLGAEIMFTNIQRSISCGQDEKAKRLQHIVQMFRGPLTTSTPSHIVTLYIQRQLQQLEMTEVAQENAFDNDVIDCRLLWKLLETLVQQHGRVTGPDIARLLLKAAPARSRETSSTPTYQPVDGSQRKLFDEFILQGHIDEAIDTALRNEMYTEALLLARRVAPQRIEEVEMLYMTSRLHNHPITTLLTVAANHKAPVLVNPATDDGGSWRAHAAIVLANLQTECAMSTVYELGKFLAQKEYDAAADFCFLAVAILKQSNVFVPPNANGSASREHISLVNASLPHDKYNSTECSYGFSLTNLHATEIFAYGISLAGGESHLIHSIEFQKTRVKYAKLLASMGFPKQAYNYATNIAQQIWHIRNYFPIDVLVDLCDVAYQCLMSNEDPTNAAVWINELQDMIEQNAIQPQGPVPPQNIPPPTVQKQETQPPMTYVPPPVPAAAQTPPQPPAHQPHQPPAPQQAAYQPPAPPAASPPRSRVNSITSEANDWHSQQDPISMHTTDRRASISSQASASRAPAHHYAPPQPSHQQQHHQQQHQQSASPQNSAPPSPLATVPEIPEYKWAPPAQQPPPQPVMQHPQQQQHQQNQQHQQQHQQQQHQQYLQDFQQQPSIPHSTPAPQRQQQQHQQQPQPQGSKENSPARQNPGMGGKSGSGGWFGAIKSSVATQLHKIGSKNEVHLPDDSKKTIYYDDKLGRWVGEGVEEEEAPPPPPAMGMPTMPTMAPLAPAGAATPTAGPQSPQGPSSGLRAARAGGASRYFNGVTSASSAAQGAPMAAPTAPVMMPIPTSFNFIPQMPDSEESVDPFSAAPAEPEQAAVQAN</sequence>
<keyword evidence="12" id="KW-1185">Reference proteome</keyword>
<feature type="compositionally biased region" description="Polar residues" evidence="7">
    <location>
        <begin position="307"/>
        <end position="316"/>
    </location>
</feature>
<feature type="compositionally biased region" description="Low complexity" evidence="7">
    <location>
        <begin position="288"/>
        <end position="298"/>
    </location>
</feature>
<feature type="compositionally biased region" description="Polar residues" evidence="7">
    <location>
        <begin position="246"/>
        <end position="263"/>
    </location>
</feature>
<dbReference type="GO" id="GO:0016192">
    <property type="term" value="P:vesicle-mediated transport"/>
    <property type="evidence" value="ECO:0007669"/>
    <property type="project" value="UniProtKB-KW"/>
</dbReference>
<feature type="region of interest" description="Disordered" evidence="7">
    <location>
        <begin position="1347"/>
        <end position="1599"/>
    </location>
</feature>
<feature type="compositionally biased region" description="Polar residues" evidence="7">
    <location>
        <begin position="270"/>
        <end position="283"/>
    </location>
</feature>
<dbReference type="GO" id="GO:0015031">
    <property type="term" value="P:protein transport"/>
    <property type="evidence" value="ECO:0007669"/>
    <property type="project" value="UniProtKB-KW"/>
</dbReference>
<keyword evidence="6" id="KW-0472">Membrane</keyword>
<evidence type="ECO:0000256" key="4">
    <source>
        <dbReference type="ARBA" id="ARBA00022824"/>
    </source>
</evidence>
<evidence type="ECO:0000259" key="9">
    <source>
        <dbReference type="Pfam" id="PF12932"/>
    </source>
</evidence>
<feature type="compositionally biased region" description="Basic and acidic residues" evidence="7">
    <location>
        <begin position="370"/>
        <end position="395"/>
    </location>
</feature>
<dbReference type="Proteomes" id="UP001177023">
    <property type="component" value="Unassembled WGS sequence"/>
</dbReference>
<reference evidence="11" key="1">
    <citation type="submission" date="2023-06" db="EMBL/GenBank/DDBJ databases">
        <authorList>
            <person name="Delattre M."/>
        </authorList>
    </citation>
    <scope>NUCLEOTIDE SEQUENCE</scope>
    <source>
        <strain evidence="11">AF72</strain>
    </source>
</reference>
<feature type="compositionally biased region" description="Basic and acidic residues" evidence="7">
    <location>
        <begin position="869"/>
        <end position="882"/>
    </location>
</feature>
<proteinExistence type="inferred from homology"/>
<feature type="domain" description="aECM cysteine-cradle" evidence="10">
    <location>
        <begin position="159"/>
        <end position="193"/>
    </location>
</feature>
<dbReference type="Gene3D" id="1.25.40.1030">
    <property type="match status" value="1"/>
</dbReference>
<protein>
    <recommendedName>
        <fullName evidence="6">Protein transport protein sec16</fullName>
    </recommendedName>
</protein>
<feature type="compositionally biased region" description="Low complexity" evidence="7">
    <location>
        <begin position="1447"/>
        <end position="1470"/>
    </location>
</feature>
<dbReference type="CDD" id="cd09233">
    <property type="entry name" value="ACE1-Sec16-like"/>
    <property type="match status" value="1"/>
</dbReference>
<dbReference type="EMBL" id="CATQJA010002655">
    <property type="protein sequence ID" value="CAJ0578862.1"/>
    <property type="molecule type" value="Genomic_DNA"/>
</dbReference>
<keyword evidence="6" id="KW-0653">Protein transport</keyword>
<feature type="compositionally biased region" description="Pro residues" evidence="7">
    <location>
        <begin position="1351"/>
        <end position="1362"/>
    </location>
</feature>
<feature type="compositionally biased region" description="Low complexity" evidence="7">
    <location>
        <begin position="1477"/>
        <end position="1486"/>
    </location>
</feature>
<feature type="compositionally biased region" description="Low complexity" evidence="7">
    <location>
        <begin position="222"/>
        <end position="235"/>
    </location>
</feature>
<dbReference type="InterPro" id="IPR024340">
    <property type="entry name" value="Sec16_CCD"/>
</dbReference>
<feature type="domain" description="Sec16 Sec23-binding" evidence="8">
    <location>
        <begin position="1073"/>
        <end position="1299"/>
    </location>
</feature>
<evidence type="ECO:0000256" key="3">
    <source>
        <dbReference type="ARBA" id="ARBA00022448"/>
    </source>
</evidence>
<feature type="compositionally biased region" description="Pro residues" evidence="7">
    <location>
        <begin position="1373"/>
        <end position="1400"/>
    </location>
</feature>
<feature type="compositionally biased region" description="Low complexity" evidence="7">
    <location>
        <begin position="1655"/>
        <end position="1677"/>
    </location>
</feature>
<organism evidence="11 12">
    <name type="scientific">Mesorhabditis spiculigera</name>
    <dbReference type="NCBI Taxonomy" id="96644"/>
    <lineage>
        <taxon>Eukaryota</taxon>
        <taxon>Metazoa</taxon>
        <taxon>Ecdysozoa</taxon>
        <taxon>Nematoda</taxon>
        <taxon>Chromadorea</taxon>
        <taxon>Rhabditida</taxon>
        <taxon>Rhabditina</taxon>
        <taxon>Rhabditomorpha</taxon>
        <taxon>Rhabditoidea</taxon>
        <taxon>Rhabditidae</taxon>
        <taxon>Mesorhabditinae</taxon>
        <taxon>Mesorhabditis</taxon>
    </lineage>
</organism>
<feature type="region of interest" description="Disordered" evidence="7">
    <location>
        <begin position="868"/>
        <end position="917"/>
    </location>
</feature>
<feature type="compositionally biased region" description="Low complexity" evidence="7">
    <location>
        <begin position="1516"/>
        <end position="1551"/>
    </location>
</feature>
<dbReference type="InterPro" id="IPR055352">
    <property type="entry name" value="CCD_aECM"/>
</dbReference>
<feature type="compositionally biased region" description="Low complexity" evidence="7">
    <location>
        <begin position="1558"/>
        <end position="1574"/>
    </location>
</feature>
<dbReference type="GO" id="GO:0070973">
    <property type="term" value="P:protein localization to endoplasmic reticulum exit site"/>
    <property type="evidence" value="ECO:0007669"/>
    <property type="project" value="TreeGrafter"/>
</dbReference>
<feature type="non-terminal residue" evidence="11">
    <location>
        <position position="1"/>
    </location>
</feature>
<dbReference type="GO" id="GO:0000139">
    <property type="term" value="C:Golgi membrane"/>
    <property type="evidence" value="ECO:0007669"/>
    <property type="project" value="UniProtKB-SubCell"/>
</dbReference>
<evidence type="ECO:0000256" key="1">
    <source>
        <dbReference type="ARBA" id="ARBA00004240"/>
    </source>
</evidence>
<evidence type="ECO:0000259" key="10">
    <source>
        <dbReference type="Pfam" id="PF23626"/>
    </source>
</evidence>
<evidence type="ECO:0000256" key="6">
    <source>
        <dbReference type="RuleBase" id="RU364101"/>
    </source>
</evidence>
<gene>
    <name evidence="11" type="ORF">MSPICULIGERA_LOCUS17102</name>
</gene>